<dbReference type="SMART" id="SM00356">
    <property type="entry name" value="ZnF_C3H1"/>
    <property type="match status" value="2"/>
</dbReference>
<feature type="compositionally biased region" description="Low complexity" evidence="6">
    <location>
        <begin position="1235"/>
        <end position="1246"/>
    </location>
</feature>
<feature type="region of interest" description="Disordered" evidence="6">
    <location>
        <begin position="19"/>
        <end position="39"/>
    </location>
</feature>
<dbReference type="SUPFAM" id="SSF160443">
    <property type="entry name" value="SMR domain-like"/>
    <property type="match status" value="1"/>
</dbReference>
<dbReference type="EMBL" id="CAJMWR010001299">
    <property type="protein sequence ID" value="CAE6421820.1"/>
    <property type="molecule type" value="Genomic_DNA"/>
</dbReference>
<gene>
    <name evidence="9" type="ORF">RDB_LOCUS55837</name>
</gene>
<feature type="compositionally biased region" description="Low complexity" evidence="6">
    <location>
        <begin position="256"/>
        <end position="312"/>
    </location>
</feature>
<dbReference type="SUPFAM" id="SSF90229">
    <property type="entry name" value="CCCH zinc finger"/>
    <property type="match status" value="1"/>
</dbReference>
<protein>
    <submittedName>
        <fullName evidence="9">Uncharacterized protein</fullName>
    </submittedName>
</protein>
<dbReference type="SMART" id="SM01162">
    <property type="entry name" value="DUF1771"/>
    <property type="match status" value="1"/>
</dbReference>
<feature type="domain" description="C3H1-type" evidence="7">
    <location>
        <begin position="503"/>
        <end position="530"/>
    </location>
</feature>
<evidence type="ECO:0000256" key="2">
    <source>
        <dbReference type="ARBA" id="ARBA00022771"/>
    </source>
</evidence>
<feature type="compositionally biased region" description="Polar residues" evidence="6">
    <location>
        <begin position="1152"/>
        <end position="1171"/>
    </location>
</feature>
<feature type="domain" description="C3H1-type" evidence="7">
    <location>
        <begin position="479"/>
        <end position="502"/>
    </location>
</feature>
<feature type="compositionally biased region" description="Basic and acidic residues" evidence="6">
    <location>
        <begin position="1313"/>
        <end position="1327"/>
    </location>
</feature>
<dbReference type="Gene3D" id="3.30.1370.110">
    <property type="match status" value="1"/>
</dbReference>
<comment type="caution">
    <text evidence="9">The sequence shown here is derived from an EMBL/GenBank/DDBJ whole genome shotgun (WGS) entry which is preliminary data.</text>
</comment>
<reference evidence="9" key="1">
    <citation type="submission" date="2021-01" db="EMBL/GenBank/DDBJ databases">
        <authorList>
            <person name="Kaushik A."/>
        </authorList>
    </citation>
    <scope>NUCLEOTIDE SEQUENCE</scope>
    <source>
        <strain evidence="9">AG1-1A</strain>
    </source>
</reference>
<dbReference type="Gene3D" id="4.10.1000.10">
    <property type="entry name" value="Zinc finger, CCCH-type"/>
    <property type="match status" value="1"/>
</dbReference>
<feature type="region of interest" description="Disordered" evidence="6">
    <location>
        <begin position="101"/>
        <end position="140"/>
    </location>
</feature>
<dbReference type="InterPro" id="IPR000571">
    <property type="entry name" value="Znf_CCCH"/>
</dbReference>
<dbReference type="PANTHER" id="PTHR46651:SF1">
    <property type="entry name" value="SMALL MUTS RELATED FAMILY PROTEIN"/>
    <property type="match status" value="1"/>
</dbReference>
<dbReference type="InterPro" id="IPR036063">
    <property type="entry name" value="Smr_dom_sf"/>
</dbReference>
<name>A0A8H2XCM4_9AGAM</name>
<feature type="region of interest" description="Disordered" evidence="6">
    <location>
        <begin position="208"/>
        <end position="235"/>
    </location>
</feature>
<evidence type="ECO:0000259" key="8">
    <source>
        <dbReference type="PROSITE" id="PS50828"/>
    </source>
</evidence>
<evidence type="ECO:0000256" key="3">
    <source>
        <dbReference type="ARBA" id="ARBA00022833"/>
    </source>
</evidence>
<keyword evidence="2 4" id="KW-0863">Zinc-finger</keyword>
<dbReference type="PROSITE" id="PS50103">
    <property type="entry name" value="ZF_C3H1"/>
    <property type="match status" value="2"/>
</dbReference>
<feature type="compositionally biased region" description="Low complexity" evidence="6">
    <location>
        <begin position="604"/>
        <end position="625"/>
    </location>
</feature>
<feature type="compositionally biased region" description="Basic and acidic residues" evidence="6">
    <location>
        <begin position="1262"/>
        <end position="1275"/>
    </location>
</feature>
<feature type="zinc finger region" description="C3H1-type" evidence="4">
    <location>
        <begin position="479"/>
        <end position="502"/>
    </location>
</feature>
<dbReference type="GO" id="GO:0008270">
    <property type="term" value="F:zinc ion binding"/>
    <property type="evidence" value="ECO:0007669"/>
    <property type="project" value="UniProtKB-KW"/>
</dbReference>
<feature type="zinc finger region" description="C3H1-type" evidence="4">
    <location>
        <begin position="503"/>
        <end position="530"/>
    </location>
</feature>
<dbReference type="InterPro" id="IPR013899">
    <property type="entry name" value="DUF1771"/>
</dbReference>
<feature type="compositionally biased region" description="Low complexity" evidence="6">
    <location>
        <begin position="1198"/>
        <end position="1212"/>
    </location>
</feature>
<dbReference type="Pfam" id="PF08590">
    <property type="entry name" value="DUF1771"/>
    <property type="match status" value="1"/>
</dbReference>
<keyword evidence="3 4" id="KW-0862">Zinc</keyword>
<evidence type="ECO:0000256" key="5">
    <source>
        <dbReference type="SAM" id="Coils"/>
    </source>
</evidence>
<feature type="region of interest" description="Disordered" evidence="6">
    <location>
        <begin position="1101"/>
        <end position="1341"/>
    </location>
</feature>
<dbReference type="PANTHER" id="PTHR46651">
    <property type="entry name" value="POLYADENYLATE-BINDING PROTEIN-INTERACTING PROTEIN 7"/>
    <property type="match status" value="1"/>
</dbReference>
<feature type="compositionally biased region" description="Polar residues" evidence="6">
    <location>
        <begin position="121"/>
        <end position="132"/>
    </location>
</feature>
<evidence type="ECO:0000259" key="7">
    <source>
        <dbReference type="PROSITE" id="PS50103"/>
    </source>
</evidence>
<feature type="domain" description="Smr" evidence="8">
    <location>
        <begin position="759"/>
        <end position="836"/>
    </location>
</feature>
<feature type="coiled-coil region" evidence="5">
    <location>
        <begin position="916"/>
        <end position="988"/>
    </location>
</feature>
<feature type="compositionally biased region" description="Polar residues" evidence="6">
    <location>
        <begin position="1332"/>
        <end position="1341"/>
    </location>
</feature>
<dbReference type="InterPro" id="IPR002625">
    <property type="entry name" value="Smr_dom"/>
</dbReference>
<feature type="compositionally biased region" description="Low complexity" evidence="6">
    <location>
        <begin position="1179"/>
        <end position="1191"/>
    </location>
</feature>
<dbReference type="PROSITE" id="PS50828">
    <property type="entry name" value="SMR"/>
    <property type="match status" value="1"/>
</dbReference>
<organism evidence="9 10">
    <name type="scientific">Rhizoctonia solani</name>
    <dbReference type="NCBI Taxonomy" id="456999"/>
    <lineage>
        <taxon>Eukaryota</taxon>
        <taxon>Fungi</taxon>
        <taxon>Dikarya</taxon>
        <taxon>Basidiomycota</taxon>
        <taxon>Agaricomycotina</taxon>
        <taxon>Agaricomycetes</taxon>
        <taxon>Cantharellales</taxon>
        <taxon>Ceratobasidiaceae</taxon>
        <taxon>Rhizoctonia</taxon>
    </lineage>
</organism>
<sequence>MDDAGDKYGHIRAYLAVLQREHNSKSPTGDSDGPEASNAGLAAKIASLLAEEKEDEVKSLLAEKLSIPESSPDLDAYVLEFMHKHKDDIDGISLVSLATPTRRPLSRASSTSFRLPRPDTPSASGSPLSTSFRRPHTPASVTSPLAANLQAYALGNSPSASPTLGHATTHAFPGVIGGLSGSRPASPLPSPRHLNAKALEFRPGMLSRQASAMSGSLHRDTPSPDVWGHGSPHKGTSNLAIAAPLVPSDSFYPRPLTPGSSLGSSFPSSAPSAIPTQPGVSSSLSPPGIGPSPLSSDSPVPSAAVPVPTSGVLGNRPRHNSFDDEDEFSPFATRLSGTVQFFSDVQTYNDPEEDYYGTYGGGMAVPGIGIEGYDDPLSLTPLEVLARIFGPSVSHVDLEDALSQAGWEFDNAVALLMERTKPGSKAIQVKAPPVTGQTPSQVTRSSGVAVVPRETFVQTRGATKGQAVAGKATTNSGSTAANRVCRYYLAGECRRADCRFSHDIERALCRFWLRSQCAKGEHCEFLHTLPQESDVSGIVNSMARTDLGPVDAPVEEPPVEDFPLLGRSSSAAPKHDPGRSRFASAVKKGTPAPTRTASGTNTKPAAAPRSSPRIRLRPPSLLPTLPTGDMLNNMYMTYRQRAIQLGAARNACLSRAADAWRRGDGAAAKRFSKDAHELNRKMVDESGEAARKIVRERVRTAVDAVRHRDASWSDDPRDRAERGKMCGGELGVVLGVASMTALGENGKGLRAEERMECLLDLHGLHAAEGVEALQDFLLELEKEQYFGLAYVIVGEEKHTGTQDAARGASKARLGTAVREWLSEWAYPWSERGGVLPASCSIPLPLSPALRPLKRVQTYMADLTTQISPSHPSVGSDMGSESFIVRSESMAIPIDEEPVPPRPESPSTEKQGLLEALDQAHSALSKTRAENDDLREQLATAEAKAQDQADQIAMLRSKVEEARRGVMRLQTENRRASQLQAAANSQELRTSKRASFILPPTPASPGGLSPGKHIHRRISSMSEPSLADQLRLSGSPSSFVTSFPEHISGRVTPPGPSAEEFAKIRAELTACQQALQEATDAREASETAVRALREFIAENAVGETKSNSGSEGLQGLRLPPLPSDADVADVDATPKKSEEPKRGWGSWLKRGETSNSIPRPNLAPVSSATSLKVTPEDESVPASATSTTPLTSFVNSWTRSRSSSSSIDGGPSPTTEPAPTTPASQPSGFARFFGKTTSAASTPAVAPVPLPDISRSSTPASHIEARYEPEGEESKHVPPPLQLRREGSQRDSVSTATTDDPEPISPPADMVDIALDHRRPTEKEEFAGERTPTVASTTGFAM</sequence>
<dbReference type="Proteomes" id="UP000663840">
    <property type="component" value="Unassembled WGS sequence"/>
</dbReference>
<feature type="region of interest" description="Disordered" evidence="6">
    <location>
        <begin position="256"/>
        <end position="327"/>
    </location>
</feature>
<evidence type="ECO:0000256" key="6">
    <source>
        <dbReference type="SAM" id="MobiDB-lite"/>
    </source>
</evidence>
<evidence type="ECO:0000313" key="10">
    <source>
        <dbReference type="Proteomes" id="UP000663840"/>
    </source>
</evidence>
<keyword evidence="5" id="KW-0175">Coiled coil</keyword>
<feature type="region of interest" description="Disordered" evidence="6">
    <location>
        <begin position="547"/>
        <end position="625"/>
    </location>
</feature>
<evidence type="ECO:0000256" key="1">
    <source>
        <dbReference type="ARBA" id="ARBA00022723"/>
    </source>
</evidence>
<accession>A0A8H2XCM4</accession>
<keyword evidence="1 4" id="KW-0479">Metal-binding</keyword>
<proteinExistence type="predicted"/>
<evidence type="ECO:0000256" key="4">
    <source>
        <dbReference type="PROSITE-ProRule" id="PRU00723"/>
    </source>
</evidence>
<feature type="compositionally biased region" description="Polar residues" evidence="6">
    <location>
        <begin position="593"/>
        <end position="603"/>
    </location>
</feature>
<dbReference type="InterPro" id="IPR053242">
    <property type="entry name" value="PAM2-like_domain"/>
</dbReference>
<evidence type="ECO:0000313" key="9">
    <source>
        <dbReference type="EMBL" id="CAE6421820.1"/>
    </source>
</evidence>
<feature type="compositionally biased region" description="Basic and acidic residues" evidence="6">
    <location>
        <begin position="1131"/>
        <end position="1141"/>
    </location>
</feature>
<dbReference type="InterPro" id="IPR036855">
    <property type="entry name" value="Znf_CCCH_sf"/>
</dbReference>